<sequence length="75" mass="8120">MVRFKSTIAASGQSFGPGFPGLRAFAKPHPGKLWPWKSLYEPTTMLSQAGSTEANPQDVHKAQNPVLLLGQELSL</sequence>
<reference evidence="1" key="1">
    <citation type="submission" date="2022-04" db="EMBL/GenBank/DDBJ databases">
        <title>Genome of the entomopathogenic fungus Entomophthora muscae.</title>
        <authorList>
            <person name="Elya C."/>
            <person name="Lovett B.R."/>
            <person name="Lee E."/>
            <person name="Macias A.M."/>
            <person name="Hajek A.E."/>
            <person name="De Bivort B.L."/>
            <person name="Kasson M.T."/>
            <person name="De Fine Licht H.H."/>
            <person name="Stajich J.E."/>
        </authorList>
    </citation>
    <scope>NUCLEOTIDE SEQUENCE</scope>
    <source>
        <strain evidence="1">Berkeley</strain>
    </source>
</reference>
<proteinExistence type="predicted"/>
<protein>
    <submittedName>
        <fullName evidence="1">Uncharacterized protein</fullName>
    </submittedName>
</protein>
<dbReference type="Proteomes" id="UP001165960">
    <property type="component" value="Unassembled WGS sequence"/>
</dbReference>
<evidence type="ECO:0000313" key="2">
    <source>
        <dbReference type="Proteomes" id="UP001165960"/>
    </source>
</evidence>
<dbReference type="EMBL" id="QTSX02005050">
    <property type="protein sequence ID" value="KAJ9061665.1"/>
    <property type="molecule type" value="Genomic_DNA"/>
</dbReference>
<evidence type="ECO:0000313" key="1">
    <source>
        <dbReference type="EMBL" id="KAJ9061665.1"/>
    </source>
</evidence>
<comment type="caution">
    <text evidence="1">The sequence shown here is derived from an EMBL/GenBank/DDBJ whole genome shotgun (WGS) entry which is preliminary data.</text>
</comment>
<gene>
    <name evidence="1" type="ORF">DSO57_1018353</name>
</gene>
<keyword evidence="2" id="KW-1185">Reference proteome</keyword>
<name>A0ACC2SH60_9FUNG</name>
<accession>A0ACC2SH60</accession>
<organism evidence="1 2">
    <name type="scientific">Entomophthora muscae</name>
    <dbReference type="NCBI Taxonomy" id="34485"/>
    <lineage>
        <taxon>Eukaryota</taxon>
        <taxon>Fungi</taxon>
        <taxon>Fungi incertae sedis</taxon>
        <taxon>Zoopagomycota</taxon>
        <taxon>Entomophthoromycotina</taxon>
        <taxon>Entomophthoromycetes</taxon>
        <taxon>Entomophthorales</taxon>
        <taxon>Entomophthoraceae</taxon>
        <taxon>Entomophthora</taxon>
    </lineage>
</organism>